<accession>A0A2U1J594</accession>
<protein>
    <recommendedName>
        <fullName evidence="3">E3 ubiquitin-protein ligase CCNB1IP1</fullName>
    </recommendedName>
</protein>
<dbReference type="AlphaFoldDB" id="A0A2U1J594"/>
<dbReference type="Proteomes" id="UP000245591">
    <property type="component" value="Unassembled WGS sequence"/>
</dbReference>
<evidence type="ECO:0008006" key="3">
    <source>
        <dbReference type="Google" id="ProtNLM"/>
    </source>
</evidence>
<organism evidence="1 2">
    <name type="scientific">Smittium angustum</name>
    <dbReference type="NCBI Taxonomy" id="133377"/>
    <lineage>
        <taxon>Eukaryota</taxon>
        <taxon>Fungi</taxon>
        <taxon>Fungi incertae sedis</taxon>
        <taxon>Zoopagomycota</taxon>
        <taxon>Kickxellomycotina</taxon>
        <taxon>Harpellomycetes</taxon>
        <taxon>Harpellales</taxon>
        <taxon>Legeriomycetaceae</taxon>
        <taxon>Smittium</taxon>
    </lineage>
</organism>
<dbReference type="GO" id="GO:0007131">
    <property type="term" value="P:reciprocal meiotic recombination"/>
    <property type="evidence" value="ECO:0007669"/>
    <property type="project" value="InterPro"/>
</dbReference>
<reference evidence="1 2" key="1">
    <citation type="journal article" date="2018" name="MBio">
        <title>Comparative Genomics Reveals the Core Gene Toolbox for the Fungus-Insect Symbiosis.</title>
        <authorList>
            <person name="Wang Y."/>
            <person name="Stata M."/>
            <person name="Wang W."/>
            <person name="Stajich J.E."/>
            <person name="White M.M."/>
            <person name="Moncalvo J.M."/>
        </authorList>
    </citation>
    <scope>NUCLEOTIDE SEQUENCE [LARGE SCALE GENOMIC DNA]</scope>
    <source>
        <strain evidence="1 2">AUS-126-30</strain>
    </source>
</reference>
<dbReference type="PANTHER" id="PTHR14305:SF0">
    <property type="entry name" value="E3 UBIQUITIN-PROTEIN LIGASE CCNB1IP1"/>
    <property type="match status" value="1"/>
</dbReference>
<evidence type="ECO:0000313" key="2">
    <source>
        <dbReference type="Proteomes" id="UP000245591"/>
    </source>
</evidence>
<sequence>MSTNVPLRCNNVRCRVPLTPDVSQAVVTSYIFCKQCASTAFKVALVCPACYSSLHENENIMVVSLNQTEAYKSMVLAGQGPEVIIEIASRSLAFWVYQVSQELTFQDIMDNLKTLRSEYESEKKKSYNLELQLQEKSRHMKKLQSTSNHNMQRQIISRLDIPGQTMDKNVGHNIGKSSMLNGIQAFKSPYLENNQLHRVYSRGSDSVRYPTPFNNKNEVQYKYPTPPGNSLPRPSPIMKSRGSISIGENNHIGANNVYDTLRRVEQQNYKLSWNQRGEAPLFHKYMYDYFNV</sequence>
<comment type="caution">
    <text evidence="1">The sequence shown here is derived from an EMBL/GenBank/DDBJ whole genome shotgun (WGS) entry which is preliminary data.</text>
</comment>
<evidence type="ECO:0000313" key="1">
    <source>
        <dbReference type="EMBL" id="PWA00189.1"/>
    </source>
</evidence>
<dbReference type="EMBL" id="MBFU01000354">
    <property type="protein sequence ID" value="PWA00189.1"/>
    <property type="molecule type" value="Genomic_DNA"/>
</dbReference>
<dbReference type="GO" id="GO:0000795">
    <property type="term" value="C:synaptonemal complex"/>
    <property type="evidence" value="ECO:0007669"/>
    <property type="project" value="InterPro"/>
</dbReference>
<name>A0A2U1J594_SMIAN</name>
<keyword evidence="2" id="KW-1185">Reference proteome</keyword>
<dbReference type="PANTHER" id="PTHR14305">
    <property type="entry name" value="E3 UBIQUITIN-PROTEIN LIGASE CCNB1IP1"/>
    <property type="match status" value="1"/>
</dbReference>
<proteinExistence type="predicted"/>
<dbReference type="GO" id="GO:0061630">
    <property type="term" value="F:ubiquitin protein ligase activity"/>
    <property type="evidence" value="ECO:0007669"/>
    <property type="project" value="InterPro"/>
</dbReference>
<gene>
    <name evidence="1" type="ORF">BB558_003784</name>
</gene>
<dbReference type="InterPro" id="IPR042448">
    <property type="entry name" value="CCNB1IP1"/>
</dbReference>